<name>A0AAV9LJK0_9SOLN</name>
<dbReference type="EMBL" id="JAWPEI010000006">
    <property type="protein sequence ID" value="KAK4725025.1"/>
    <property type="molecule type" value="Genomic_DNA"/>
</dbReference>
<dbReference type="Proteomes" id="UP001311915">
    <property type="component" value="Unassembled WGS sequence"/>
</dbReference>
<dbReference type="AlphaFoldDB" id="A0AAV9LJK0"/>
<reference evidence="1 2" key="1">
    <citation type="submission" date="2023-10" db="EMBL/GenBank/DDBJ databases">
        <title>Genome-Wide Identification Analysis in wild type Solanum Pinnatisectum Reveals Some Genes Defensing Phytophthora Infestans.</title>
        <authorList>
            <person name="Sun C."/>
        </authorList>
    </citation>
    <scope>NUCLEOTIDE SEQUENCE [LARGE SCALE GENOMIC DNA]</scope>
    <source>
        <strain evidence="1">LQN</strain>
        <tissue evidence="1">Leaf</tissue>
    </source>
</reference>
<comment type="caution">
    <text evidence="1">The sequence shown here is derived from an EMBL/GenBank/DDBJ whole genome shotgun (WGS) entry which is preliminary data.</text>
</comment>
<proteinExistence type="predicted"/>
<protein>
    <submittedName>
        <fullName evidence="1">Uncharacterized protein</fullName>
    </submittedName>
</protein>
<evidence type="ECO:0000313" key="1">
    <source>
        <dbReference type="EMBL" id="KAK4725025.1"/>
    </source>
</evidence>
<organism evidence="1 2">
    <name type="scientific">Solanum pinnatisectum</name>
    <name type="common">tansyleaf nightshade</name>
    <dbReference type="NCBI Taxonomy" id="50273"/>
    <lineage>
        <taxon>Eukaryota</taxon>
        <taxon>Viridiplantae</taxon>
        <taxon>Streptophyta</taxon>
        <taxon>Embryophyta</taxon>
        <taxon>Tracheophyta</taxon>
        <taxon>Spermatophyta</taxon>
        <taxon>Magnoliopsida</taxon>
        <taxon>eudicotyledons</taxon>
        <taxon>Gunneridae</taxon>
        <taxon>Pentapetalae</taxon>
        <taxon>asterids</taxon>
        <taxon>lamiids</taxon>
        <taxon>Solanales</taxon>
        <taxon>Solanaceae</taxon>
        <taxon>Solanoideae</taxon>
        <taxon>Solaneae</taxon>
        <taxon>Solanum</taxon>
    </lineage>
</organism>
<gene>
    <name evidence="1" type="ORF">R3W88_027804</name>
</gene>
<evidence type="ECO:0000313" key="2">
    <source>
        <dbReference type="Proteomes" id="UP001311915"/>
    </source>
</evidence>
<sequence length="56" mass="6193">MEKLGFVLGGKKGEKSDEHKGEIGSFLPFLNSKFLRISVDGFDQTHRPCARRGAIS</sequence>
<accession>A0AAV9LJK0</accession>
<keyword evidence="2" id="KW-1185">Reference proteome</keyword>